<organism evidence="8 9">
    <name type="scientific">Apiospora rasikravindrae</name>
    <dbReference type="NCBI Taxonomy" id="990691"/>
    <lineage>
        <taxon>Eukaryota</taxon>
        <taxon>Fungi</taxon>
        <taxon>Dikarya</taxon>
        <taxon>Ascomycota</taxon>
        <taxon>Pezizomycotina</taxon>
        <taxon>Sordariomycetes</taxon>
        <taxon>Xylariomycetidae</taxon>
        <taxon>Amphisphaeriales</taxon>
        <taxon>Apiosporaceae</taxon>
        <taxon>Apiospora</taxon>
    </lineage>
</organism>
<accession>A0ABR1S4B2</accession>
<dbReference type="InterPro" id="IPR036318">
    <property type="entry name" value="FAD-bd_PCMH-like_sf"/>
</dbReference>
<evidence type="ECO:0000313" key="9">
    <source>
        <dbReference type="Proteomes" id="UP001444661"/>
    </source>
</evidence>
<evidence type="ECO:0000256" key="2">
    <source>
        <dbReference type="ARBA" id="ARBA00012405"/>
    </source>
</evidence>
<dbReference type="InterPro" id="IPR040165">
    <property type="entry name" value="Diminuto-like"/>
</dbReference>
<gene>
    <name evidence="8" type="ORF">PG993_012643</name>
</gene>
<dbReference type="PROSITE" id="PS51387">
    <property type="entry name" value="FAD_PCMH"/>
    <property type="match status" value="1"/>
</dbReference>
<dbReference type="Gene3D" id="3.30.465.10">
    <property type="match status" value="1"/>
</dbReference>
<feature type="domain" description="FAD-binding PCMH-type" evidence="7">
    <location>
        <begin position="1"/>
        <end position="171"/>
    </location>
</feature>
<reference evidence="8 9" key="1">
    <citation type="submission" date="2023-01" db="EMBL/GenBank/DDBJ databases">
        <title>Analysis of 21 Apiospora genomes using comparative genomics revels a genus with tremendous synthesis potential of carbohydrate active enzymes and secondary metabolites.</title>
        <authorList>
            <person name="Sorensen T."/>
        </authorList>
    </citation>
    <scope>NUCLEOTIDE SEQUENCE [LARGE SCALE GENOMIC DNA]</scope>
    <source>
        <strain evidence="8 9">CBS 33761</strain>
    </source>
</reference>
<keyword evidence="5" id="KW-0560">Oxidoreductase</keyword>
<keyword evidence="9" id="KW-1185">Reference proteome</keyword>
<dbReference type="EMBL" id="JAQQWK010000011">
    <property type="protein sequence ID" value="KAK8024577.1"/>
    <property type="molecule type" value="Genomic_DNA"/>
</dbReference>
<dbReference type="InterPro" id="IPR016169">
    <property type="entry name" value="FAD-bd_PCMH_sub2"/>
</dbReference>
<comment type="caution">
    <text evidence="8">The sequence shown here is derived from an EMBL/GenBank/DDBJ whole genome shotgun (WGS) entry which is preliminary data.</text>
</comment>
<sequence length="539" mass="61136">MEYSKDYEIHESLVDAIAAKVRSFYQRQQGSRILHGSTNSTRPAHGDRVVDISPLDRILKIDPRTRTAVVEPNVTMDKLVDATLQDGLMPPVVMEFPGITVGGGFAGSAGESSSFEHGYFSDTVNWVEMILGDGRVVRASKFKNEDLFYGAAGAAGTLGITTLLELRLVPAKPYVSLTYHPTSSIEETVESIRKETENSENNYVDGIVFARNSGVVMTGVLADERPLSVRLQTFSRPWDPWFYMHVQQRVQNPPGDGRAMVDYIPIRDYLFRYDRGGFWIGRESFRYFGFVPFNGLTRWFLDDFLHARMLYRALHGAKAYLGFMIQDLVLPYSTAQDLIAYTVENLNIWPLWVCPLRGMQGPTFHPCCTSGNSALREAPQPMLNIGLWGRASQDPATFVKQNRDLEQRLRELQGRKVLYSQNYYTEGEFWHLYDGPWYEALRQKYGATTLPSIYDKVSAGASKLYADQTSSQWLRSSWPLAGIVGIFAALRSGDYVYHRQPLWKTIWASLRRKLDLQAEIVSRGRFAAKKQQGAFSIFN</sequence>
<keyword evidence="6" id="KW-0472">Membrane</keyword>
<dbReference type="InterPro" id="IPR006094">
    <property type="entry name" value="Oxid_FAD_bind_N"/>
</dbReference>
<dbReference type="PANTHER" id="PTHR10801">
    <property type="entry name" value="24-DEHYDROCHOLESTEROL REDUCTASE"/>
    <property type="match status" value="1"/>
</dbReference>
<dbReference type="EC" id="1.3.1.72" evidence="2"/>
<dbReference type="SUPFAM" id="SSF56176">
    <property type="entry name" value="FAD-binding/transporter-associated domain-like"/>
    <property type="match status" value="1"/>
</dbReference>
<proteinExistence type="predicted"/>
<dbReference type="Pfam" id="PF01565">
    <property type="entry name" value="FAD_binding_4"/>
    <property type="match status" value="1"/>
</dbReference>
<dbReference type="PANTHER" id="PTHR10801:SF0">
    <property type="entry name" value="DELTA(24)-STEROL REDUCTASE"/>
    <property type="match status" value="1"/>
</dbReference>
<evidence type="ECO:0000259" key="7">
    <source>
        <dbReference type="PROSITE" id="PS51387"/>
    </source>
</evidence>
<keyword evidence="4" id="KW-1133">Transmembrane helix</keyword>
<evidence type="ECO:0000313" key="8">
    <source>
        <dbReference type="EMBL" id="KAK8024577.1"/>
    </source>
</evidence>
<evidence type="ECO:0000256" key="1">
    <source>
        <dbReference type="ARBA" id="ARBA00004167"/>
    </source>
</evidence>
<protein>
    <recommendedName>
        <fullName evidence="2">Delta(24)-sterol reductase</fullName>
        <ecNumber evidence="2">1.3.1.72</ecNumber>
    </recommendedName>
</protein>
<evidence type="ECO:0000256" key="4">
    <source>
        <dbReference type="ARBA" id="ARBA00022989"/>
    </source>
</evidence>
<name>A0ABR1S4B2_9PEZI</name>
<evidence type="ECO:0000256" key="3">
    <source>
        <dbReference type="ARBA" id="ARBA00022692"/>
    </source>
</evidence>
<evidence type="ECO:0000256" key="5">
    <source>
        <dbReference type="ARBA" id="ARBA00023002"/>
    </source>
</evidence>
<dbReference type="InterPro" id="IPR016166">
    <property type="entry name" value="FAD-bd_PCMH"/>
</dbReference>
<keyword evidence="3" id="KW-0812">Transmembrane</keyword>
<dbReference type="Proteomes" id="UP001444661">
    <property type="component" value="Unassembled WGS sequence"/>
</dbReference>
<comment type="subcellular location">
    <subcellularLocation>
        <location evidence="1">Membrane</location>
        <topology evidence="1">Single-pass membrane protein</topology>
    </subcellularLocation>
</comment>
<evidence type="ECO:0000256" key="6">
    <source>
        <dbReference type="ARBA" id="ARBA00023136"/>
    </source>
</evidence>